<organism evidence="1 2">
    <name type="scientific">Gracilibacillus boraciitolerans JCM 21714</name>
    <dbReference type="NCBI Taxonomy" id="1298598"/>
    <lineage>
        <taxon>Bacteria</taxon>
        <taxon>Bacillati</taxon>
        <taxon>Bacillota</taxon>
        <taxon>Bacilli</taxon>
        <taxon>Bacillales</taxon>
        <taxon>Bacillaceae</taxon>
        <taxon>Gracilibacillus</taxon>
    </lineage>
</organism>
<sequence>MDRLTDEFKETVAVGDAVYGIPGEASSAGGWLYNKKVYEELGLEVPHTWEELMANNEAIKEAGKIPVVASYKDTWTSQLVLLADYYNVYSENPEFAEKFTNNEAKFANTPIALRGFEKLQALQDAGYYNDEESATGYEDALEMLATGEAAHYPMLTFALAAIADTYPEAIEDIGFFGQPGDDPEDHGMTQWMPGSIYVNKDSENAEAAKQWVEYFVSDEGMETLMSVLKANGPYVVEGLDLPEDAYPAVKDMKAYLEEGKVGPALEFLSPLKGPNLEQITVEVGLGMITPEEGAEKYDRDVERQAQQLDLEGW</sequence>
<dbReference type="Gene3D" id="3.40.190.10">
    <property type="entry name" value="Periplasmic binding protein-like II"/>
    <property type="match status" value="2"/>
</dbReference>
<keyword evidence="2" id="KW-1185">Reference proteome</keyword>
<dbReference type="RefSeq" id="WP_235182712.1">
    <property type="nucleotide sequence ID" value="NZ_BAVS01000010.1"/>
</dbReference>
<dbReference type="eggNOG" id="COG1653">
    <property type="taxonomic scope" value="Bacteria"/>
</dbReference>
<evidence type="ECO:0000313" key="1">
    <source>
        <dbReference type="EMBL" id="GAE93236.1"/>
    </source>
</evidence>
<dbReference type="EMBL" id="BAVS01000010">
    <property type="protein sequence ID" value="GAE93236.1"/>
    <property type="molecule type" value="Genomic_DNA"/>
</dbReference>
<gene>
    <name evidence="1" type="ORF">JCM21714_2292</name>
</gene>
<reference evidence="1 2" key="1">
    <citation type="journal article" date="2014" name="Genome Announc.">
        <title>Draft Genome Sequence of the Boron-Tolerant and Moderately Halotolerant Bacterium Gracilibacillus boraciitolerans JCM 21714T.</title>
        <authorList>
            <person name="Ahmed I."/>
            <person name="Oshima K."/>
            <person name="Suda W."/>
            <person name="Kitamura K."/>
            <person name="Iida T."/>
            <person name="Ohmori Y."/>
            <person name="Fujiwara T."/>
            <person name="Hattori M."/>
            <person name="Ohkuma M."/>
        </authorList>
    </citation>
    <scope>NUCLEOTIDE SEQUENCE [LARGE SCALE GENOMIC DNA]</scope>
    <source>
        <strain evidence="1 2">JCM 21714</strain>
    </source>
</reference>
<dbReference type="Proteomes" id="UP000019102">
    <property type="component" value="Unassembled WGS sequence"/>
</dbReference>
<dbReference type="Pfam" id="PF01547">
    <property type="entry name" value="SBP_bac_1"/>
    <property type="match status" value="1"/>
</dbReference>
<name>W4VJA3_9BACI</name>
<protein>
    <submittedName>
        <fullName evidence="1">Rhamnose oligosaccharide ABC transport system</fullName>
    </submittedName>
</protein>
<comment type="caution">
    <text evidence="1">The sequence shown here is derived from an EMBL/GenBank/DDBJ whole genome shotgun (WGS) entry which is preliminary data.</text>
</comment>
<dbReference type="InterPro" id="IPR050490">
    <property type="entry name" value="Bact_solute-bd_prot1"/>
</dbReference>
<dbReference type="STRING" id="1298598.JCM21714_2292"/>
<evidence type="ECO:0000313" key="2">
    <source>
        <dbReference type="Proteomes" id="UP000019102"/>
    </source>
</evidence>
<dbReference type="InterPro" id="IPR006059">
    <property type="entry name" value="SBP"/>
</dbReference>
<dbReference type="AlphaFoldDB" id="W4VJA3"/>
<dbReference type="PANTHER" id="PTHR43649">
    <property type="entry name" value="ARABINOSE-BINDING PROTEIN-RELATED"/>
    <property type="match status" value="1"/>
</dbReference>
<proteinExistence type="predicted"/>
<dbReference type="SUPFAM" id="SSF53850">
    <property type="entry name" value="Periplasmic binding protein-like II"/>
    <property type="match status" value="1"/>
</dbReference>
<accession>W4VJA3</accession>